<dbReference type="InterPro" id="IPR040893">
    <property type="entry name" value="RADX"/>
</dbReference>
<feature type="region of interest" description="Disordered" evidence="1">
    <location>
        <begin position="540"/>
        <end position="621"/>
    </location>
</feature>
<protein>
    <submittedName>
        <fullName evidence="2">RPA1 related single stranded DNA binding protein, X-linked</fullName>
    </submittedName>
</protein>
<reference evidence="2" key="1">
    <citation type="submission" date="2021-06" db="EMBL/GenBank/DDBJ databases">
        <authorList>
            <consortium name="Wellcome Sanger Institute Data Sharing"/>
        </authorList>
    </citation>
    <scope>NUCLEOTIDE SEQUENCE [LARGE SCALE GENOMIC DNA]</scope>
</reference>
<dbReference type="OrthoDB" id="123282at2759"/>
<dbReference type="Ensembl" id="ENSECRT00000016710.1">
    <property type="protein sequence ID" value="ENSECRP00000016417.1"/>
    <property type="gene ID" value="ENSECRG00000010930.1"/>
</dbReference>
<sequence>MARSCQSGSALEQLLASVGTRLAGPQWQAQSSESSQVLAVLAVERYLADHPRCYSYDVTLTDGVWRLKCQLSSNLASLVQCNVLCSGSELRVRCVSFLYDERRLAPGWLCIEAADCVSSHSALLLGLADPFSLPSLTTGTDGVVRAAEDSLAGSRKLHLSLWNNEDPYGAQWADDTPPAHTFSPEVPKMIVLQDLENFWRSTVRFPPLLVKVMYKSRLRYYGRPEKKQAIPFQAYFEVADRSGMMSMVLWNSMCLDWYQKINVGSVIYVQRYSVKESYRQRTRPKAGDTQIRVFNSLEISLNARDPPADIQVIPHSRVKAEWGLPAVKYQFITRQELDSLPVNYTADVIGLVTYVGRCERIRKKDSAEDFWIYRWVHIIDGTSDQPFILEIFATSQPNVFSNIHPTVCLVCTQMRVVHGANQNNAAYLTTSNETQVFITGSHKGQPYISDPKVRRFVKWAKTMEDSEFLEKTSVGGFYIFPPPPVVFRQSDAHNQGELLTCTSELQKQIEGLQYKERKRFAVQGFITAVEYFPWPARRVAAQQQHGEPDDLVQKSTTEQQELQKAKATGQTEVVKGQSEGQSLNHFPSEINDAAQQSCDIRNRSPYKLRPRQRNENKSHKTNIKRVAHVTTDSTLQKDFAEEQISTPDFKSTTPVFEAREGAVAQPNSDLQGSGRIQTDWNWQGAHCTSWQSTMWPVVKEHLSEHLEYNSLLPGSVPLKFKYDCKEFLMQQCNLHPAKWSPPDFNADLSSGSFHHLSVDGYYVITLTGLNQKVAISTVFLPVTSPKDPRWLGLPQVSHDNTLFSCLMNGFICSSTAEGGLQRFPTPDAIIQTASSINNKHIICLLDVCSLGGNMVEVFLSKVYDVT</sequence>
<keyword evidence="3" id="KW-1185">Reference proteome</keyword>
<dbReference type="RefSeq" id="XP_028671518.1">
    <property type="nucleotide sequence ID" value="XM_028815685.2"/>
</dbReference>
<dbReference type="GeneTree" id="ENSGT00390000005094"/>
<dbReference type="GeneID" id="114662294"/>
<dbReference type="PANTHER" id="PTHR14944:SF2">
    <property type="entry name" value="RPA-RELATED PROTEIN RADX"/>
    <property type="match status" value="1"/>
</dbReference>
<reference evidence="2" key="3">
    <citation type="submission" date="2025-09" db="UniProtKB">
        <authorList>
            <consortium name="Ensembl"/>
        </authorList>
    </citation>
    <scope>IDENTIFICATION</scope>
</reference>
<dbReference type="PANTHER" id="PTHR14944">
    <property type="entry name" value="RPA-RELATED PROTEIN RADX"/>
    <property type="match status" value="1"/>
</dbReference>
<dbReference type="Proteomes" id="UP000694620">
    <property type="component" value="Chromosome 12"/>
</dbReference>
<dbReference type="AlphaFoldDB" id="A0A8C4SH91"/>
<dbReference type="Gene3D" id="2.40.50.140">
    <property type="entry name" value="Nucleic acid-binding proteins"/>
    <property type="match status" value="2"/>
</dbReference>
<evidence type="ECO:0000313" key="2">
    <source>
        <dbReference type="Ensembl" id="ENSECRP00000016417.1"/>
    </source>
</evidence>
<evidence type="ECO:0000313" key="3">
    <source>
        <dbReference type="Proteomes" id="UP000694620"/>
    </source>
</evidence>
<evidence type="ECO:0000256" key="1">
    <source>
        <dbReference type="SAM" id="MobiDB-lite"/>
    </source>
</evidence>
<reference evidence="2" key="2">
    <citation type="submission" date="2025-08" db="UniProtKB">
        <authorList>
            <consortium name="Ensembl"/>
        </authorList>
    </citation>
    <scope>IDENTIFICATION</scope>
</reference>
<dbReference type="InterPro" id="IPR012340">
    <property type="entry name" value="NA-bd_OB-fold"/>
</dbReference>
<dbReference type="GO" id="GO:0003697">
    <property type="term" value="F:single-stranded DNA binding"/>
    <property type="evidence" value="ECO:0007669"/>
    <property type="project" value="InterPro"/>
</dbReference>
<organism evidence="2 3">
    <name type="scientific">Erpetoichthys calabaricus</name>
    <name type="common">Rope fish</name>
    <name type="synonym">Calamoichthys calabaricus</name>
    <dbReference type="NCBI Taxonomy" id="27687"/>
    <lineage>
        <taxon>Eukaryota</taxon>
        <taxon>Metazoa</taxon>
        <taxon>Chordata</taxon>
        <taxon>Craniata</taxon>
        <taxon>Vertebrata</taxon>
        <taxon>Euteleostomi</taxon>
        <taxon>Actinopterygii</taxon>
        <taxon>Polypteriformes</taxon>
        <taxon>Polypteridae</taxon>
        <taxon>Erpetoichthys</taxon>
    </lineage>
</organism>
<feature type="compositionally biased region" description="Polar residues" evidence="1">
    <location>
        <begin position="553"/>
        <end position="562"/>
    </location>
</feature>
<gene>
    <name evidence="2" type="primary">RADX</name>
</gene>
<dbReference type="SUPFAM" id="SSF50249">
    <property type="entry name" value="Nucleic acid-binding proteins"/>
    <property type="match status" value="1"/>
</dbReference>
<name>A0A8C4SH91_ERPCA</name>
<dbReference type="Pfam" id="PF17659">
    <property type="entry name" value="RADX"/>
    <property type="match status" value="2"/>
</dbReference>
<proteinExistence type="predicted"/>
<accession>A0A8C4SH91</accession>